<feature type="region of interest" description="Disordered" evidence="1">
    <location>
        <begin position="26"/>
        <end position="173"/>
    </location>
</feature>
<evidence type="ECO:0000256" key="1">
    <source>
        <dbReference type="SAM" id="MobiDB-lite"/>
    </source>
</evidence>
<evidence type="ECO:0000313" key="2">
    <source>
        <dbReference type="EMBL" id="PMS24617.1"/>
    </source>
</evidence>
<proteinExistence type="predicted"/>
<accession>A0A2N7W5E5</accession>
<dbReference type="EMBL" id="PNYB01000009">
    <property type="protein sequence ID" value="PMS24617.1"/>
    <property type="molecule type" value="Genomic_DNA"/>
</dbReference>
<gene>
    <name evidence="2" type="ORF">C0Z19_12395</name>
</gene>
<protein>
    <submittedName>
        <fullName evidence="2">Uncharacterized protein</fullName>
    </submittedName>
</protein>
<evidence type="ECO:0000313" key="3">
    <source>
        <dbReference type="Proteomes" id="UP000235347"/>
    </source>
</evidence>
<dbReference type="Proteomes" id="UP000235347">
    <property type="component" value="Unassembled WGS sequence"/>
</dbReference>
<feature type="compositionally biased region" description="Low complexity" evidence="1">
    <location>
        <begin position="36"/>
        <end position="45"/>
    </location>
</feature>
<keyword evidence="3" id="KW-1185">Reference proteome</keyword>
<dbReference type="AlphaFoldDB" id="A0A2N7W5E5"/>
<sequence>MIARTVVALAVAGLTGMSAITGLAQERERGHESARGPSAAPMQAPGAGGPGFQAPNQGRAEGRQRQPGGGAERRGGEGPPPRGAGPAIGGGAVQAPQAPGFGLRPSQQFPAPAQGQREAPRPNYRPEYGHRPMAPAPGQIQRQPNGPGAGQQFGHRPGAEPRAPLNQPPRAYGRVPAPYRGDIHRFVDLDARVWRGGRWRHSHHDGRFGWWWVVGGLWYLYPQPVYPYPDPFAPGEVVYEYGGAGDYWYYCESAGQYYPYVTECPEGWQAVIPEDE</sequence>
<reference evidence="2 3" key="1">
    <citation type="submission" date="2018-01" db="EMBL/GenBank/DDBJ databases">
        <title>Whole genome analyses suggest that Burkholderia sensu lato contains two further novel genera in the rhizoxinica-symbiotica group Mycetohabitans gen. nov., and Trinickia gen. nov.: implications for the evolution of diazotrophy and nodulation in the Burkholderiaceae.</title>
        <authorList>
            <person name="Estrada-de los Santos P."/>
            <person name="Palmer M."/>
            <person name="Chavez-Ramirez B."/>
            <person name="Beukes C."/>
            <person name="Steenkamp E.T."/>
            <person name="Hirsch A.M."/>
            <person name="Manyaka P."/>
            <person name="Maluk M."/>
            <person name="Lafos M."/>
            <person name="Crook M."/>
            <person name="Gross E."/>
            <person name="Simon M.F."/>
            <person name="Bueno dos Reis Junior F."/>
            <person name="Poole P.S."/>
            <person name="Venter S.N."/>
            <person name="James E.K."/>
        </authorList>
    </citation>
    <scope>NUCLEOTIDE SEQUENCE [LARGE SCALE GENOMIC DNA]</scope>
    <source>
        <strain evidence="2 3">GP25-8</strain>
    </source>
</reference>
<comment type="caution">
    <text evidence="2">The sequence shown here is derived from an EMBL/GenBank/DDBJ whole genome shotgun (WGS) entry which is preliminary data.</text>
</comment>
<organism evidence="2 3">
    <name type="scientific">Trinickia soli</name>
    <dbReference type="NCBI Taxonomy" id="380675"/>
    <lineage>
        <taxon>Bacteria</taxon>
        <taxon>Pseudomonadati</taxon>
        <taxon>Pseudomonadota</taxon>
        <taxon>Betaproteobacteria</taxon>
        <taxon>Burkholderiales</taxon>
        <taxon>Burkholderiaceae</taxon>
        <taxon>Trinickia</taxon>
    </lineage>
</organism>
<name>A0A2N7W5E5_9BURK</name>
<dbReference type="RefSeq" id="WP_102610132.1">
    <property type="nucleotide sequence ID" value="NZ_CADIKD010000003.1"/>
</dbReference>